<dbReference type="EMBL" id="CAJNNV010025853">
    <property type="protein sequence ID" value="CAE8616345.1"/>
    <property type="molecule type" value="Genomic_DNA"/>
</dbReference>
<name>A0A813FUB4_POLGL</name>
<protein>
    <submittedName>
        <fullName evidence="1">Uncharacterized protein</fullName>
    </submittedName>
</protein>
<accession>A0A813FUB4</accession>
<dbReference type="AlphaFoldDB" id="A0A813FUB4"/>
<reference evidence="1" key="1">
    <citation type="submission" date="2021-02" db="EMBL/GenBank/DDBJ databases">
        <authorList>
            <person name="Dougan E. K."/>
            <person name="Rhodes N."/>
            <person name="Thang M."/>
            <person name="Chan C."/>
        </authorList>
    </citation>
    <scope>NUCLEOTIDE SEQUENCE</scope>
</reference>
<keyword evidence="2" id="KW-1185">Reference proteome</keyword>
<proteinExistence type="predicted"/>
<evidence type="ECO:0000313" key="2">
    <source>
        <dbReference type="Proteomes" id="UP000654075"/>
    </source>
</evidence>
<sequence>MDILIRAVHLTEYPIPANDPKSKSFDVVAILILDVDGDTTHIAENIWGAEQQRRETKQARRNYWFPGVKTTEWRIAAMKEDTRSRVQLQLDLFSVCLRYPAGPFPELPKCTIKLKAVLCSSAEDKAMPRYFLPSIGLREIKNIDNSMLVSFAGLITEVPAAEDTPVGPVRHITISDGTSQVEIKVWTNSLSKEVCNKLETVSTNTSGKEVIGDFLKWHVGITNGELANLVSVPHKSQLVLMNLSELSKEDQVRYQSIAQKEPGEIMEISKFEPGQGGTGGVKKTMAEWAITEGVTGCAFMLVTFKDIKDNDGLNVLWRLESALIVMDQAADNTTKTGAPFVKVSVSDMTCQIEARAGADVLCALAQLPFTPEGLKELDGRIEDGSLTFIRSTVYVQREVRADKSNPEILYVNCTIRAAYPDLFASTALRFETGLKPTVLPALLSKIKTPVFGQMKVEIDGQNVSVQACYVLLRGGVGSALTAQESSGAYSILTRNAYDATDTAKIEVSVKALSPLAHHHMFLLEPNRCSLGAVSNCEFNKDGELMTLHASHVFKMSQNQITDIEAIDKWGAEREVAASCSRGSKKRTKQEFALIYVTPESKRPCKDLRSLASGSD</sequence>
<comment type="caution">
    <text evidence="1">The sequence shown here is derived from an EMBL/GenBank/DDBJ whole genome shotgun (WGS) entry which is preliminary data.</text>
</comment>
<evidence type="ECO:0000313" key="1">
    <source>
        <dbReference type="EMBL" id="CAE8616345.1"/>
    </source>
</evidence>
<gene>
    <name evidence="1" type="ORF">PGLA1383_LOCUS34040</name>
</gene>
<organism evidence="1 2">
    <name type="scientific">Polarella glacialis</name>
    <name type="common">Dinoflagellate</name>
    <dbReference type="NCBI Taxonomy" id="89957"/>
    <lineage>
        <taxon>Eukaryota</taxon>
        <taxon>Sar</taxon>
        <taxon>Alveolata</taxon>
        <taxon>Dinophyceae</taxon>
        <taxon>Suessiales</taxon>
        <taxon>Suessiaceae</taxon>
        <taxon>Polarella</taxon>
    </lineage>
</organism>
<dbReference type="Proteomes" id="UP000654075">
    <property type="component" value="Unassembled WGS sequence"/>
</dbReference>